<dbReference type="OrthoDB" id="9789109at2"/>
<sequence length="145" mass="16507">MKIYTIGFTKKPAEKFFGLLRDSGASTLVDVRLNNVSQLAGFAKRDDLKYFLRELCGMAYVHRPDLAPTQPILDDLKKHGSGWAAYEEKFLDLMTQRRVSETVPQELVTNAVLLCSEKEPHECHRRLVAEYLADRWGGATIEHLV</sequence>
<proteinExistence type="predicted"/>
<reference evidence="1 2" key="1">
    <citation type="submission" date="2018-05" db="EMBL/GenBank/DDBJ databases">
        <title>Streptomyces venezuelae.</title>
        <authorList>
            <person name="Kim W."/>
            <person name="Lee N."/>
            <person name="Cho B.-K."/>
        </authorList>
    </citation>
    <scope>NUCLEOTIDE SEQUENCE [LARGE SCALE GENOMIC DNA]</scope>
    <source>
        <strain evidence="1 2">ATCC 14584</strain>
    </source>
</reference>
<dbReference type="InterPro" id="IPR007438">
    <property type="entry name" value="DUF488"/>
</dbReference>
<dbReference type="PANTHER" id="PTHR39337">
    <property type="entry name" value="BLR5642 PROTEIN"/>
    <property type="match status" value="1"/>
</dbReference>
<dbReference type="Pfam" id="PF04343">
    <property type="entry name" value="DUF488"/>
    <property type="match status" value="1"/>
</dbReference>
<dbReference type="EMBL" id="CP029192">
    <property type="protein sequence ID" value="QES35835.1"/>
    <property type="molecule type" value="Genomic_DNA"/>
</dbReference>
<dbReference type="RefSeq" id="WP_150217912.1">
    <property type="nucleotide sequence ID" value="NZ_CP029192.1"/>
</dbReference>
<evidence type="ECO:0008006" key="3">
    <source>
        <dbReference type="Google" id="ProtNLM"/>
    </source>
</evidence>
<gene>
    <name evidence="1" type="ORF">DEJ48_22620</name>
</gene>
<dbReference type="AlphaFoldDB" id="A0A5P2BZA7"/>
<dbReference type="PANTHER" id="PTHR39337:SF1">
    <property type="entry name" value="BLR5642 PROTEIN"/>
    <property type="match status" value="1"/>
</dbReference>
<name>A0A5P2BZA7_STRVZ</name>
<organism evidence="1 2">
    <name type="scientific">Streptomyces venezuelae</name>
    <dbReference type="NCBI Taxonomy" id="54571"/>
    <lineage>
        <taxon>Bacteria</taxon>
        <taxon>Bacillati</taxon>
        <taxon>Actinomycetota</taxon>
        <taxon>Actinomycetes</taxon>
        <taxon>Kitasatosporales</taxon>
        <taxon>Streptomycetaceae</taxon>
        <taxon>Streptomyces</taxon>
    </lineage>
</organism>
<evidence type="ECO:0000313" key="2">
    <source>
        <dbReference type="Proteomes" id="UP000322927"/>
    </source>
</evidence>
<dbReference type="Proteomes" id="UP000322927">
    <property type="component" value="Chromosome"/>
</dbReference>
<protein>
    <recommendedName>
        <fullName evidence="3">DUF488 domain-containing protein</fullName>
    </recommendedName>
</protein>
<evidence type="ECO:0000313" key="1">
    <source>
        <dbReference type="EMBL" id="QES35835.1"/>
    </source>
</evidence>
<accession>A0A5P2BZA7</accession>